<name>A0A0R3VZ58_TAEAS</name>
<protein>
    <submittedName>
        <fullName evidence="4">SSD domain-containing protein</fullName>
    </submittedName>
</protein>
<keyword evidence="1" id="KW-0812">Transmembrane</keyword>
<keyword evidence="1" id="KW-0472">Membrane</keyword>
<keyword evidence="3" id="KW-1185">Reference proteome</keyword>
<reference evidence="2 3" key="2">
    <citation type="submission" date="2018-11" db="EMBL/GenBank/DDBJ databases">
        <authorList>
            <consortium name="Pathogen Informatics"/>
        </authorList>
    </citation>
    <scope>NUCLEOTIDE SEQUENCE [LARGE SCALE GENOMIC DNA]</scope>
</reference>
<gene>
    <name evidence="2" type="ORF">TASK_LOCUS2703</name>
</gene>
<evidence type="ECO:0000313" key="4">
    <source>
        <dbReference type="WBParaSite" id="TASK_0000270201-mRNA-1"/>
    </source>
</evidence>
<feature type="transmembrane region" description="Helical" evidence="1">
    <location>
        <begin position="160"/>
        <end position="185"/>
    </location>
</feature>
<keyword evidence="1" id="KW-1133">Transmembrane helix</keyword>
<organism evidence="4">
    <name type="scientific">Taenia asiatica</name>
    <name type="common">Asian tapeworm</name>
    <dbReference type="NCBI Taxonomy" id="60517"/>
    <lineage>
        <taxon>Eukaryota</taxon>
        <taxon>Metazoa</taxon>
        <taxon>Spiralia</taxon>
        <taxon>Lophotrochozoa</taxon>
        <taxon>Platyhelminthes</taxon>
        <taxon>Cestoda</taxon>
        <taxon>Eucestoda</taxon>
        <taxon>Cyclophyllidea</taxon>
        <taxon>Taeniidae</taxon>
        <taxon>Taenia</taxon>
    </lineage>
</organism>
<dbReference type="Proteomes" id="UP000282613">
    <property type="component" value="Unassembled WGS sequence"/>
</dbReference>
<reference evidence="4" key="1">
    <citation type="submission" date="2017-02" db="UniProtKB">
        <authorList>
            <consortium name="WormBaseParasite"/>
        </authorList>
    </citation>
    <scope>IDENTIFICATION</scope>
</reference>
<evidence type="ECO:0000313" key="3">
    <source>
        <dbReference type="Proteomes" id="UP000282613"/>
    </source>
</evidence>
<accession>A0A0R3VZ58</accession>
<dbReference type="STRING" id="60517.A0A0R3VZ58"/>
<dbReference type="AlphaFoldDB" id="A0A0R3VZ58"/>
<proteinExistence type="predicted"/>
<evidence type="ECO:0000256" key="1">
    <source>
        <dbReference type="SAM" id="Phobius"/>
    </source>
</evidence>
<dbReference type="WBParaSite" id="TASK_0000270201-mRNA-1">
    <property type="protein sequence ID" value="TASK_0000270201-mRNA-1"/>
    <property type="gene ID" value="TASK_0000270201"/>
</dbReference>
<sequence>MARASGEGEDYGGDEVSAEARMLMEEGLHLALLTIARSVPYLWSTGLNSERVQLLSICLAGRDYELACLAQRPTITLRLLDEAAWSAARPEIMEMRVGGGQVYLPRYHIVRHLTAEEVAVRQYSAGVCGNAWLARLEYIGTYVIPGTEFIAIVAMNSLPIPFALCVTLCMSLLLLLTFGTTDYVLSLIIRGQEKKEGWAHCRASVSKFKVLFACLINLIDRQLSVVHPLTLRIDC</sequence>
<dbReference type="EMBL" id="UYRS01002621">
    <property type="protein sequence ID" value="VDK25920.1"/>
    <property type="molecule type" value="Genomic_DNA"/>
</dbReference>
<dbReference type="OrthoDB" id="7442607at2759"/>
<evidence type="ECO:0000313" key="2">
    <source>
        <dbReference type="EMBL" id="VDK25920.1"/>
    </source>
</evidence>